<sequence length="370" mass="40057">MEGPEADYAGQEHIVRQGHIQGGLFFLIWGLYWTVCIFHAYLLQQFPATAKGKKQLPASANAAPYTFPSYQGTRWQLVEPVAKAVLGLYGVTWAFHHQLACLGIRSGDCWRLLDAAGHLDHMHIGSFQHGFMSLCLLLGGLVGLLCLAFPLPAGTEHGIHVVGFLAESLVFWYHIKPSPLDHVVHVMAGYCWLGLAATSALQCVQPRAFLLACARTLLMLLQGAWSIQNAYIMFSGADHWNKDAPGPPHYVPVLFATYAVALLFAYMAGYLAMMFAYHKLGWITLPGGSCSWSRLTRSTSSSPRQNLSSGPASIATGRPARLSVSSGSGVLPLSKGCARLDSHDLEGSASESEGWLLAAAQQGARARHAL</sequence>
<evidence type="ECO:0000256" key="1">
    <source>
        <dbReference type="ARBA" id="ARBA00004141"/>
    </source>
</evidence>
<evidence type="ECO:0008006" key="10">
    <source>
        <dbReference type="Google" id="ProtNLM"/>
    </source>
</evidence>
<evidence type="ECO:0000256" key="5">
    <source>
        <dbReference type="ARBA" id="ARBA00023136"/>
    </source>
</evidence>
<feature type="transmembrane region" description="Helical" evidence="7">
    <location>
        <begin position="216"/>
        <end position="234"/>
    </location>
</feature>
<dbReference type="InterPro" id="IPR006904">
    <property type="entry name" value="DUF716"/>
</dbReference>
<keyword evidence="9" id="KW-1185">Reference proteome</keyword>
<keyword evidence="4 7" id="KW-1133">Transmembrane helix</keyword>
<accession>A0ABY8TQY4</accession>
<comment type="similarity">
    <text evidence="2">Belongs to the TMEM45 family.</text>
</comment>
<reference evidence="8 9" key="1">
    <citation type="submission" date="2023-05" db="EMBL/GenBank/DDBJ databases">
        <title>A 100% complete, gapless, phased diploid assembly of the Scenedesmus obliquus UTEX 3031 genome.</title>
        <authorList>
            <person name="Biondi T.C."/>
            <person name="Hanschen E.R."/>
            <person name="Kwon T."/>
            <person name="Eng W."/>
            <person name="Kruse C.P.S."/>
            <person name="Koehler S.I."/>
            <person name="Kunde Y."/>
            <person name="Gleasner C.D."/>
            <person name="You Mak K.T."/>
            <person name="Polle J."/>
            <person name="Hovde B.T."/>
            <person name="Starkenburg S.R."/>
        </authorList>
    </citation>
    <scope>NUCLEOTIDE SEQUENCE [LARGE SCALE GENOMIC DNA]</scope>
    <source>
        <strain evidence="8 9">DOE0152z</strain>
    </source>
</reference>
<keyword evidence="5 7" id="KW-0472">Membrane</keyword>
<organism evidence="8 9">
    <name type="scientific">Tetradesmus obliquus</name>
    <name type="common">Green alga</name>
    <name type="synonym">Acutodesmus obliquus</name>
    <dbReference type="NCBI Taxonomy" id="3088"/>
    <lineage>
        <taxon>Eukaryota</taxon>
        <taxon>Viridiplantae</taxon>
        <taxon>Chlorophyta</taxon>
        <taxon>core chlorophytes</taxon>
        <taxon>Chlorophyceae</taxon>
        <taxon>CS clade</taxon>
        <taxon>Sphaeropleales</taxon>
        <taxon>Scenedesmaceae</taxon>
        <taxon>Tetradesmus</taxon>
    </lineage>
</organism>
<comment type="subcellular location">
    <subcellularLocation>
        <location evidence="1">Membrane</location>
        <topology evidence="1">Multi-pass membrane protein</topology>
    </subcellularLocation>
</comment>
<evidence type="ECO:0000256" key="4">
    <source>
        <dbReference type="ARBA" id="ARBA00022989"/>
    </source>
</evidence>
<name>A0ABY8TQY4_TETOB</name>
<feature type="transmembrane region" description="Helical" evidence="7">
    <location>
        <begin position="187"/>
        <end position="204"/>
    </location>
</feature>
<feature type="region of interest" description="Disordered" evidence="6">
    <location>
        <begin position="296"/>
        <end position="329"/>
    </location>
</feature>
<evidence type="ECO:0000313" key="8">
    <source>
        <dbReference type="EMBL" id="WIA10716.1"/>
    </source>
</evidence>
<proteinExistence type="inferred from homology"/>
<dbReference type="PANTHER" id="PTHR16007">
    <property type="entry name" value="EPIDIDYMAL MEMBRANE PROTEIN E9-RELATED"/>
    <property type="match status" value="1"/>
</dbReference>
<protein>
    <recommendedName>
        <fullName evidence="10">TLC domain-containing protein</fullName>
    </recommendedName>
</protein>
<evidence type="ECO:0000313" key="9">
    <source>
        <dbReference type="Proteomes" id="UP001244341"/>
    </source>
</evidence>
<dbReference type="PANTHER" id="PTHR16007:SF15">
    <property type="entry name" value="TRANSMEMBRANE PROTEIN 45B"/>
    <property type="match status" value="1"/>
</dbReference>
<gene>
    <name evidence="8" type="ORF">OEZ85_010890</name>
</gene>
<evidence type="ECO:0000256" key="6">
    <source>
        <dbReference type="SAM" id="MobiDB-lite"/>
    </source>
</evidence>
<evidence type="ECO:0000256" key="3">
    <source>
        <dbReference type="ARBA" id="ARBA00022692"/>
    </source>
</evidence>
<dbReference type="Proteomes" id="UP001244341">
    <property type="component" value="Chromosome 2b"/>
</dbReference>
<dbReference type="EMBL" id="CP126209">
    <property type="protein sequence ID" value="WIA10716.1"/>
    <property type="molecule type" value="Genomic_DNA"/>
</dbReference>
<feature type="transmembrane region" description="Helical" evidence="7">
    <location>
        <begin position="131"/>
        <end position="151"/>
    </location>
</feature>
<evidence type="ECO:0000256" key="7">
    <source>
        <dbReference type="SAM" id="Phobius"/>
    </source>
</evidence>
<dbReference type="Pfam" id="PF04819">
    <property type="entry name" value="DUF716"/>
    <property type="match status" value="1"/>
</dbReference>
<keyword evidence="3 7" id="KW-0812">Transmembrane</keyword>
<evidence type="ECO:0000256" key="2">
    <source>
        <dbReference type="ARBA" id="ARBA00006948"/>
    </source>
</evidence>
<feature type="transmembrane region" description="Helical" evidence="7">
    <location>
        <begin position="254"/>
        <end position="277"/>
    </location>
</feature>
<dbReference type="InterPro" id="IPR042127">
    <property type="entry name" value="TMEM45"/>
</dbReference>
<feature type="transmembrane region" description="Helical" evidence="7">
    <location>
        <begin position="24"/>
        <end position="43"/>
    </location>
</feature>